<gene>
    <name evidence="1" type="ORF">OCTVUL_1B027209</name>
</gene>
<name>A0AA36B6Z4_OCTVU</name>
<protein>
    <submittedName>
        <fullName evidence="1">Uncharacterized protein</fullName>
    </submittedName>
</protein>
<dbReference type="AlphaFoldDB" id="A0AA36B6Z4"/>
<evidence type="ECO:0000313" key="2">
    <source>
        <dbReference type="Proteomes" id="UP001162480"/>
    </source>
</evidence>
<accession>A0AA36B6Z4</accession>
<evidence type="ECO:0000313" key="1">
    <source>
        <dbReference type="EMBL" id="CAI9729045.1"/>
    </source>
</evidence>
<reference evidence="1" key="1">
    <citation type="submission" date="2023-08" db="EMBL/GenBank/DDBJ databases">
        <authorList>
            <person name="Alioto T."/>
            <person name="Alioto T."/>
            <person name="Gomez Garrido J."/>
        </authorList>
    </citation>
    <scope>NUCLEOTIDE SEQUENCE</scope>
</reference>
<sequence>MFTPLFIACVVFSSFFFSLVAYGVTSVPALLTLVLLPIDAAFVDQFFYCATVVVVGVANDDDEDEVQWNVLEEDMWGDV</sequence>
<keyword evidence="2" id="KW-1185">Reference proteome</keyword>
<organism evidence="1 2">
    <name type="scientific">Octopus vulgaris</name>
    <name type="common">Common octopus</name>
    <dbReference type="NCBI Taxonomy" id="6645"/>
    <lineage>
        <taxon>Eukaryota</taxon>
        <taxon>Metazoa</taxon>
        <taxon>Spiralia</taxon>
        <taxon>Lophotrochozoa</taxon>
        <taxon>Mollusca</taxon>
        <taxon>Cephalopoda</taxon>
        <taxon>Coleoidea</taxon>
        <taxon>Octopodiformes</taxon>
        <taxon>Octopoda</taxon>
        <taxon>Incirrata</taxon>
        <taxon>Octopodidae</taxon>
        <taxon>Octopus</taxon>
    </lineage>
</organism>
<dbReference type="Proteomes" id="UP001162480">
    <property type="component" value="Chromosome 10"/>
</dbReference>
<dbReference type="EMBL" id="OX597823">
    <property type="protein sequence ID" value="CAI9729045.1"/>
    <property type="molecule type" value="Genomic_DNA"/>
</dbReference>
<proteinExistence type="predicted"/>